<protein>
    <submittedName>
        <fullName evidence="1">Uncharacterized protein</fullName>
    </submittedName>
</protein>
<keyword evidence="2" id="KW-1185">Reference proteome</keyword>
<sequence>MTPDDAYAALNHLRSVLRVPRRDEANKENLELFQKSFMDYISDFRRSGFSHDIEHEAQQLMAQCAFRILNEAPDGIDFGDVDYGFFYGTLRRGPGTGAKISVTWPVDDHHVFDNIAIDEVAAGMDRGNPTFQNEVCIRILSTWFEKYHDDFPFVSLRKLAFDESRRQEFMMHGTLKQMLLKAVKFSTSWKSVRLQFRRPATAVTNFSDPWNSSCPHKRTGKWGERDNQDWKTSFQFKKCKFCTEQFERQLKDWKARSPDHVVPILFTSTGWCCVEFRFVDPKDGISEWAYQFWVFISLKERKKYGSDL</sequence>
<dbReference type="RefSeq" id="XP_007334748.1">
    <property type="nucleotide sequence ID" value="XM_007334686.1"/>
</dbReference>
<dbReference type="OrthoDB" id="3118404at2759"/>
<dbReference type="InParanoid" id="K5WV37"/>
<dbReference type="EMBL" id="JH971434">
    <property type="protein sequence ID" value="EKM74623.1"/>
    <property type="molecule type" value="Genomic_DNA"/>
</dbReference>
<dbReference type="GeneID" id="18832658"/>
<reference evidence="2" key="1">
    <citation type="journal article" date="2012" name="Proc. Natl. Acad. Sci. U.S.A.">
        <title>Genome sequence of the button mushroom Agaricus bisporus reveals mechanisms governing adaptation to a humic-rich ecological niche.</title>
        <authorList>
            <person name="Morin E."/>
            <person name="Kohler A."/>
            <person name="Baker A.R."/>
            <person name="Foulongne-Oriol M."/>
            <person name="Lombard V."/>
            <person name="Nagy L.G."/>
            <person name="Ohm R.A."/>
            <person name="Patyshakuliyeva A."/>
            <person name="Brun A."/>
            <person name="Aerts A.L."/>
            <person name="Bailey A.M."/>
            <person name="Billette C."/>
            <person name="Coutinho P.M."/>
            <person name="Deakin G."/>
            <person name="Doddapaneni H."/>
            <person name="Floudas D."/>
            <person name="Grimwood J."/>
            <person name="Hilden K."/>
            <person name="Kuees U."/>
            <person name="LaButti K.M."/>
            <person name="Lapidus A."/>
            <person name="Lindquist E.A."/>
            <person name="Lucas S.M."/>
            <person name="Murat C."/>
            <person name="Riley R.W."/>
            <person name="Salamov A.A."/>
            <person name="Schmutz J."/>
            <person name="Subramanian V."/>
            <person name="Woesten H.A.B."/>
            <person name="Xu J."/>
            <person name="Eastwood D.C."/>
            <person name="Foster G.D."/>
            <person name="Sonnenberg A.S."/>
            <person name="Cullen D."/>
            <person name="de Vries R.P."/>
            <person name="Lundell T."/>
            <person name="Hibbett D.S."/>
            <person name="Henrissat B."/>
            <person name="Burton K.S."/>
            <person name="Kerrigan R.W."/>
            <person name="Challen M.P."/>
            <person name="Grigoriev I.V."/>
            <person name="Martin F."/>
        </authorList>
    </citation>
    <scope>NUCLEOTIDE SEQUENCE [LARGE SCALE GENOMIC DNA]</scope>
    <source>
        <strain evidence="2">JB137-S8 / ATCC MYA-4627 / FGSC 10392</strain>
    </source>
</reference>
<dbReference type="KEGG" id="abp:AGABI1DRAFT95514"/>
<organism evidence="1 2">
    <name type="scientific">Agaricus bisporus var. burnettii (strain JB137-S8 / ATCC MYA-4627 / FGSC 10392)</name>
    <name type="common">White button mushroom</name>
    <dbReference type="NCBI Taxonomy" id="597362"/>
    <lineage>
        <taxon>Eukaryota</taxon>
        <taxon>Fungi</taxon>
        <taxon>Dikarya</taxon>
        <taxon>Basidiomycota</taxon>
        <taxon>Agaricomycotina</taxon>
        <taxon>Agaricomycetes</taxon>
        <taxon>Agaricomycetidae</taxon>
        <taxon>Agaricales</taxon>
        <taxon>Agaricineae</taxon>
        <taxon>Agaricaceae</taxon>
        <taxon>Agaricus</taxon>
    </lineage>
</organism>
<name>K5WV37_AGABU</name>
<proteinExistence type="predicted"/>
<dbReference type="HOGENOM" id="CLU_082145_0_0_1"/>
<evidence type="ECO:0000313" key="2">
    <source>
        <dbReference type="Proteomes" id="UP000008493"/>
    </source>
</evidence>
<accession>K5WV37</accession>
<dbReference type="Proteomes" id="UP000008493">
    <property type="component" value="Unassembled WGS sequence"/>
</dbReference>
<dbReference type="AlphaFoldDB" id="K5WV37"/>
<gene>
    <name evidence="1" type="ORF">AGABI1DRAFT_95514</name>
</gene>
<evidence type="ECO:0000313" key="1">
    <source>
        <dbReference type="EMBL" id="EKM74623.1"/>
    </source>
</evidence>